<evidence type="ECO:0000313" key="4">
    <source>
        <dbReference type="Proteomes" id="UP001479436"/>
    </source>
</evidence>
<accession>A0ABR2WGI8</accession>
<keyword evidence="1" id="KW-0472">Membrane</keyword>
<sequence length="235" mass="25294">MDQKTLENQYTTHEKSDKRRGRCCCCCRTRRSKTICCLIILLVLIGLAIALYFCIPRGNPEIRFNGVDTVGNLDYTSLALNAGSGIAIPLVLKLNVQNPNLISIKLSNITAKGFYQIPDGTSVQVGQGALSQPITFPAKGNLDFLLPITLTYYPKTDKNSAAALSGLLNHCGVTSPQKSQIPLKYTAVLDIPLISWLGIRPEINNNVSFDCPINVPSGISDSIGSIIGGIMGIGN</sequence>
<dbReference type="Pfam" id="PF03168">
    <property type="entry name" value="LEA_2"/>
    <property type="match status" value="1"/>
</dbReference>
<feature type="domain" description="Late embryogenesis abundant protein LEA-2 subgroup" evidence="2">
    <location>
        <begin position="93"/>
        <end position="178"/>
    </location>
</feature>
<evidence type="ECO:0000256" key="1">
    <source>
        <dbReference type="SAM" id="Phobius"/>
    </source>
</evidence>
<feature type="transmembrane region" description="Helical" evidence="1">
    <location>
        <begin position="35"/>
        <end position="55"/>
    </location>
</feature>
<keyword evidence="1" id="KW-1133">Transmembrane helix</keyword>
<protein>
    <recommendedName>
        <fullName evidence="2">Late embryogenesis abundant protein LEA-2 subgroup domain-containing protein</fullName>
    </recommendedName>
</protein>
<keyword evidence="1" id="KW-0812">Transmembrane</keyword>
<dbReference type="Gene3D" id="2.60.40.1820">
    <property type="match status" value="1"/>
</dbReference>
<comment type="caution">
    <text evidence="3">The sequence shown here is derived from an EMBL/GenBank/DDBJ whole genome shotgun (WGS) entry which is preliminary data.</text>
</comment>
<proteinExistence type="predicted"/>
<evidence type="ECO:0000313" key="3">
    <source>
        <dbReference type="EMBL" id="KAK9760643.1"/>
    </source>
</evidence>
<dbReference type="EMBL" id="JASJQH010001940">
    <property type="protein sequence ID" value="KAK9760643.1"/>
    <property type="molecule type" value="Genomic_DNA"/>
</dbReference>
<name>A0ABR2WGI8_9FUNG</name>
<reference evidence="3 4" key="1">
    <citation type="submission" date="2023-04" db="EMBL/GenBank/DDBJ databases">
        <title>Genome of Basidiobolus ranarum AG-B5.</title>
        <authorList>
            <person name="Stajich J.E."/>
            <person name="Carter-House D."/>
            <person name="Gryganskyi A."/>
        </authorList>
    </citation>
    <scope>NUCLEOTIDE SEQUENCE [LARGE SCALE GENOMIC DNA]</scope>
    <source>
        <strain evidence="3 4">AG-B5</strain>
    </source>
</reference>
<evidence type="ECO:0000259" key="2">
    <source>
        <dbReference type="Pfam" id="PF03168"/>
    </source>
</evidence>
<dbReference type="SUPFAM" id="SSF117070">
    <property type="entry name" value="LEA14-like"/>
    <property type="match status" value="1"/>
</dbReference>
<gene>
    <name evidence="3" type="ORF">K7432_015132</name>
</gene>
<organism evidence="3 4">
    <name type="scientific">Basidiobolus ranarum</name>
    <dbReference type="NCBI Taxonomy" id="34480"/>
    <lineage>
        <taxon>Eukaryota</taxon>
        <taxon>Fungi</taxon>
        <taxon>Fungi incertae sedis</taxon>
        <taxon>Zoopagomycota</taxon>
        <taxon>Entomophthoromycotina</taxon>
        <taxon>Basidiobolomycetes</taxon>
        <taxon>Basidiobolales</taxon>
        <taxon>Basidiobolaceae</taxon>
        <taxon>Basidiobolus</taxon>
    </lineage>
</organism>
<keyword evidence="4" id="KW-1185">Reference proteome</keyword>
<dbReference type="InterPro" id="IPR004864">
    <property type="entry name" value="LEA_2"/>
</dbReference>
<dbReference type="Proteomes" id="UP001479436">
    <property type="component" value="Unassembled WGS sequence"/>
</dbReference>